<evidence type="ECO:0000256" key="2">
    <source>
        <dbReference type="SAM" id="MobiDB-lite"/>
    </source>
</evidence>
<dbReference type="EMBL" id="CMVM020000261">
    <property type="status" value="NOT_ANNOTATED_CDS"/>
    <property type="molecule type" value="Genomic_DNA"/>
</dbReference>
<dbReference type="Proteomes" id="UP000024404">
    <property type="component" value="Unassembled WGS sequence"/>
</dbReference>
<feature type="coiled-coil region" evidence="1">
    <location>
        <begin position="344"/>
        <end position="378"/>
    </location>
</feature>
<evidence type="ECO:0000313" key="3">
    <source>
        <dbReference type="EnsemblMetazoa" id="OVOC9335.1"/>
    </source>
</evidence>
<evidence type="ECO:0000313" key="4">
    <source>
        <dbReference type="Proteomes" id="UP000024404"/>
    </source>
</evidence>
<feature type="compositionally biased region" description="Basic residues" evidence="2">
    <location>
        <begin position="26"/>
        <end position="35"/>
    </location>
</feature>
<keyword evidence="1" id="KW-0175">Coiled coil</keyword>
<organism evidence="3 4">
    <name type="scientific">Onchocerca volvulus</name>
    <dbReference type="NCBI Taxonomy" id="6282"/>
    <lineage>
        <taxon>Eukaryota</taxon>
        <taxon>Metazoa</taxon>
        <taxon>Ecdysozoa</taxon>
        <taxon>Nematoda</taxon>
        <taxon>Chromadorea</taxon>
        <taxon>Rhabditida</taxon>
        <taxon>Spirurina</taxon>
        <taxon>Spiruromorpha</taxon>
        <taxon>Filarioidea</taxon>
        <taxon>Onchocercidae</taxon>
        <taxon>Onchocerca</taxon>
    </lineage>
</organism>
<sequence>MHRSDKNRYASEAQTSSKQMVLRPKILARRVRKKSSNTSSNTESATLHSESYSTEKKEFETSKIDEASRTEAIFGCAALGEILRKKQPVLVTEPIPVFRDCQLRMRFGDEEDISDRVHMIGFALAEHALKAFRTVSRNKSRFQFTFPKEAAKVNLNSTDDSANISQILSDSHLVEQDNSSYLTFRKLINIRIEKTKLNDWEASTSEHTVHQHMVLLLCSQFIRDIDCADASWYSKLKMAIFLRLQQLVENMKNAVIRRRELRERNEELCKLRQHLIERNRINESEYACEEKRREDDVATIEDLNSEEKALVDQVLLLCSQFIRGINCADASWYSKLKMAIFLRLQQLVENMKNAVTRRRELRERNEELCKLHQHLIERNRINESECACEEILDDEIMCLKDDRSGREKRNDYSCFNRTDQKIMET</sequence>
<dbReference type="OMA" id="FQFTFPK"/>
<feature type="region of interest" description="Disordered" evidence="2">
    <location>
        <begin position="1"/>
        <end position="54"/>
    </location>
</feature>
<dbReference type="EnsemblMetazoa" id="OVOC9335.1">
    <property type="protein sequence ID" value="OVOC9335.1"/>
    <property type="gene ID" value="WBGene00246144"/>
</dbReference>
<reference evidence="4" key="1">
    <citation type="submission" date="2013-10" db="EMBL/GenBank/DDBJ databases">
        <title>Genome sequencing of Onchocerca volvulus.</title>
        <authorList>
            <person name="Cotton J."/>
            <person name="Tsai J."/>
            <person name="Stanley E."/>
            <person name="Tracey A."/>
            <person name="Holroyd N."/>
            <person name="Lustigman S."/>
            <person name="Berriman M."/>
        </authorList>
    </citation>
    <scope>NUCLEOTIDE SEQUENCE</scope>
</reference>
<protein>
    <submittedName>
        <fullName evidence="3">Uncharacterized protein</fullName>
    </submittedName>
</protein>
<feature type="coiled-coil region" evidence="1">
    <location>
        <begin position="244"/>
        <end position="278"/>
    </location>
</feature>
<feature type="compositionally biased region" description="Polar residues" evidence="2">
    <location>
        <begin position="43"/>
        <end position="52"/>
    </location>
</feature>
<keyword evidence="4" id="KW-1185">Reference proteome</keyword>
<name>A0A8R1U1Y0_ONCVO</name>
<evidence type="ECO:0000256" key="1">
    <source>
        <dbReference type="SAM" id="Coils"/>
    </source>
</evidence>
<accession>A0A8R1U1Y0</accession>
<proteinExistence type="predicted"/>
<reference evidence="3" key="2">
    <citation type="submission" date="2022-06" db="UniProtKB">
        <authorList>
            <consortium name="EnsemblMetazoa"/>
        </authorList>
    </citation>
    <scope>IDENTIFICATION</scope>
</reference>
<dbReference type="AlphaFoldDB" id="A0A8R1U1Y0"/>